<evidence type="ECO:0000313" key="3">
    <source>
        <dbReference type="Proteomes" id="UP000887159"/>
    </source>
</evidence>
<feature type="region of interest" description="Disordered" evidence="1">
    <location>
        <begin position="28"/>
        <end position="47"/>
    </location>
</feature>
<accession>A0A8X6SHK3</accession>
<name>A0A8X6SHK3_TRICX</name>
<proteinExistence type="predicted"/>
<dbReference type="AlphaFoldDB" id="A0A8X6SHK3"/>
<comment type="caution">
    <text evidence="2">The sequence shown here is derived from an EMBL/GenBank/DDBJ whole genome shotgun (WGS) entry which is preliminary data.</text>
</comment>
<evidence type="ECO:0000256" key="1">
    <source>
        <dbReference type="SAM" id="MobiDB-lite"/>
    </source>
</evidence>
<gene>
    <name evidence="2" type="ORF">TNCV_1296131</name>
</gene>
<dbReference type="Proteomes" id="UP000887159">
    <property type="component" value="Unassembled WGS sequence"/>
</dbReference>
<sequence>MSICFGKVVNLMRSPSVQFQSKLGTHLSTHRRDEKLSHPCPARDLNRGPVVEKRDTLLFGLINLTNPSL</sequence>
<organism evidence="2 3">
    <name type="scientific">Trichonephila clavipes</name>
    <name type="common">Golden silk orbweaver</name>
    <name type="synonym">Nephila clavipes</name>
    <dbReference type="NCBI Taxonomy" id="2585209"/>
    <lineage>
        <taxon>Eukaryota</taxon>
        <taxon>Metazoa</taxon>
        <taxon>Ecdysozoa</taxon>
        <taxon>Arthropoda</taxon>
        <taxon>Chelicerata</taxon>
        <taxon>Arachnida</taxon>
        <taxon>Araneae</taxon>
        <taxon>Araneomorphae</taxon>
        <taxon>Entelegynae</taxon>
        <taxon>Araneoidea</taxon>
        <taxon>Nephilidae</taxon>
        <taxon>Trichonephila</taxon>
    </lineage>
</organism>
<protein>
    <submittedName>
        <fullName evidence="2">Uncharacterized protein</fullName>
    </submittedName>
</protein>
<dbReference type="EMBL" id="BMAU01021325">
    <property type="protein sequence ID" value="GFY13952.1"/>
    <property type="molecule type" value="Genomic_DNA"/>
</dbReference>
<evidence type="ECO:0000313" key="2">
    <source>
        <dbReference type="EMBL" id="GFY13952.1"/>
    </source>
</evidence>
<keyword evidence="3" id="KW-1185">Reference proteome</keyword>
<reference evidence="2" key="1">
    <citation type="submission" date="2020-08" db="EMBL/GenBank/DDBJ databases">
        <title>Multicomponent nature underlies the extraordinary mechanical properties of spider dragline silk.</title>
        <authorList>
            <person name="Kono N."/>
            <person name="Nakamura H."/>
            <person name="Mori M."/>
            <person name="Yoshida Y."/>
            <person name="Ohtoshi R."/>
            <person name="Malay A.D."/>
            <person name="Moran D.A.P."/>
            <person name="Tomita M."/>
            <person name="Numata K."/>
            <person name="Arakawa K."/>
        </authorList>
    </citation>
    <scope>NUCLEOTIDE SEQUENCE</scope>
</reference>